<feature type="coiled-coil region" evidence="4">
    <location>
        <begin position="583"/>
        <end position="610"/>
    </location>
</feature>
<feature type="compositionally biased region" description="Polar residues" evidence="5">
    <location>
        <begin position="187"/>
        <end position="197"/>
    </location>
</feature>
<keyword evidence="4" id="KW-0175">Coiled coil</keyword>
<sequence>MPEIYKATYSGVPVFEYLAKGIACMRRRSDGWLNATQILKVAGFDKPQRTRILERDVQKGTHEKVQGGYGKYQGTWVPLERGRQIASQYGIEGVLQPIIDFRETSESPPLAPKHITAASTRTKAAPKAKAAVAKRAAAAPVPRVMAPPPRPVLPDSESDLEDGDVSEESLGSGSGSASHSRASSPGVYSQVSQSTNGVLGKRKRQTAGHEAANESYTEQLLQYFIQPIEEHFPQFLYRPLPDFDANSIIDEEGHTAFHWACAMATVEVAQLLKEAGADISLANAQGQTPLMRAIMFTNNYEQRTFSRLVDMLQSTVYCMDRYGQTVFHHIALTTTTRSKLAAARNYIELLLAKLAETQSKEQIGRILDMRNLEGDTALLICARNGARKCARVMMDFLANPGIPNNQGHTATEYINQHDQMRTAAAIPTFSNMSTSPPPGNQSIQQLLHGAQHVEAQEPTFVSAPAKSIMQDVLPDIGKRLRSLADAYEKELKEKDSDLRQSQDLLQTTEAETEATTQQLDSLNPAMQEAEAQQSFQQVNVLTQRLRAVMERNQAKDLAKLVQEEEHRAKALYSPAGNEDDAEKYQLMEELASLQRERRALVNEQVELSAAAGVGERMSDYRRLIAICCNIRVEEVDGLLDDLLDSLQSLTPTGREDSVF</sequence>
<evidence type="ECO:0000256" key="1">
    <source>
        <dbReference type="ARBA" id="ARBA00022737"/>
    </source>
</evidence>
<reference evidence="7 8" key="3">
    <citation type="journal article" date="2015" name="Genome Announc.">
        <title>Draft Genome Sequence of the Archiascomycetous Yeast Saitoella complicata.</title>
        <authorList>
            <person name="Yamauchi K."/>
            <person name="Kondo S."/>
            <person name="Hamamoto M."/>
            <person name="Takahashi Y."/>
            <person name="Ogura Y."/>
            <person name="Hayashi T."/>
            <person name="Nishida H."/>
        </authorList>
    </citation>
    <scope>NUCLEOTIDE SEQUENCE [LARGE SCALE GENOMIC DNA]</scope>
    <source>
        <strain evidence="7 8">NRRL Y-17804</strain>
    </source>
</reference>
<feature type="region of interest" description="Disordered" evidence="5">
    <location>
        <begin position="105"/>
        <end position="212"/>
    </location>
</feature>
<dbReference type="STRING" id="698492.A0A0E9NLM8"/>
<dbReference type="RefSeq" id="XP_019026560.1">
    <property type="nucleotide sequence ID" value="XM_019171583.1"/>
</dbReference>
<dbReference type="PROSITE" id="PS50088">
    <property type="entry name" value="ANK_REPEAT"/>
    <property type="match status" value="1"/>
</dbReference>
<dbReference type="PROSITE" id="PS51299">
    <property type="entry name" value="HTH_APSES"/>
    <property type="match status" value="1"/>
</dbReference>
<dbReference type="InterPro" id="IPR036770">
    <property type="entry name" value="Ankyrin_rpt-contain_sf"/>
</dbReference>
<evidence type="ECO:0000259" key="6">
    <source>
        <dbReference type="PROSITE" id="PS51299"/>
    </source>
</evidence>
<feature type="domain" description="HTH APSES-type" evidence="6">
    <location>
        <begin position="4"/>
        <end position="111"/>
    </location>
</feature>
<dbReference type="InterPro" id="IPR051642">
    <property type="entry name" value="SWI6-like"/>
</dbReference>
<dbReference type="GO" id="GO:0033309">
    <property type="term" value="C:SBF transcription complex"/>
    <property type="evidence" value="ECO:0007669"/>
    <property type="project" value="TreeGrafter"/>
</dbReference>
<dbReference type="PANTHER" id="PTHR43828">
    <property type="entry name" value="ASPARAGINASE"/>
    <property type="match status" value="1"/>
</dbReference>
<feature type="compositionally biased region" description="Low complexity" evidence="5">
    <location>
        <begin position="116"/>
        <end position="144"/>
    </location>
</feature>
<feature type="compositionally biased region" description="Acidic residues" evidence="5">
    <location>
        <begin position="156"/>
        <end position="167"/>
    </location>
</feature>
<evidence type="ECO:0000256" key="5">
    <source>
        <dbReference type="SAM" id="MobiDB-lite"/>
    </source>
</evidence>
<organism evidence="7 8">
    <name type="scientific">Saitoella complicata (strain BCRC 22490 / CBS 7301 / JCM 7358 / NBRC 10748 / NRRL Y-17804)</name>
    <dbReference type="NCBI Taxonomy" id="698492"/>
    <lineage>
        <taxon>Eukaryota</taxon>
        <taxon>Fungi</taxon>
        <taxon>Dikarya</taxon>
        <taxon>Ascomycota</taxon>
        <taxon>Taphrinomycotina</taxon>
        <taxon>Taphrinomycotina incertae sedis</taxon>
        <taxon>Saitoella</taxon>
    </lineage>
</organism>
<dbReference type="PROSITE" id="PS50297">
    <property type="entry name" value="ANK_REP_REGION"/>
    <property type="match status" value="1"/>
</dbReference>
<protein>
    <recommendedName>
        <fullName evidence="6">HTH APSES-type domain-containing protein</fullName>
    </recommendedName>
</protein>
<accession>A0A0E9NLM8</accession>
<dbReference type="InterPro" id="IPR036887">
    <property type="entry name" value="HTH_APSES_sf"/>
</dbReference>
<keyword evidence="8" id="KW-1185">Reference proteome</keyword>
<dbReference type="SUPFAM" id="SSF54616">
    <property type="entry name" value="DNA-binding domain of Mlu1-box binding protein MBP1"/>
    <property type="match status" value="1"/>
</dbReference>
<feature type="compositionally biased region" description="Low complexity" evidence="5">
    <location>
        <begin position="168"/>
        <end position="186"/>
    </location>
</feature>
<evidence type="ECO:0000313" key="7">
    <source>
        <dbReference type="EMBL" id="GAO50703.1"/>
    </source>
</evidence>
<keyword evidence="1" id="KW-0677">Repeat</keyword>
<dbReference type="EMBL" id="BACD03000036">
    <property type="protein sequence ID" value="GAO50703.1"/>
    <property type="molecule type" value="Genomic_DNA"/>
</dbReference>
<gene>
    <name evidence="7" type="ORF">G7K_4824-t1</name>
</gene>
<dbReference type="InterPro" id="IPR002110">
    <property type="entry name" value="Ankyrin_rpt"/>
</dbReference>
<evidence type="ECO:0000256" key="4">
    <source>
        <dbReference type="SAM" id="Coils"/>
    </source>
</evidence>
<dbReference type="Pfam" id="PF12796">
    <property type="entry name" value="Ank_2"/>
    <property type="match status" value="1"/>
</dbReference>
<proteinExistence type="predicted"/>
<dbReference type="AlphaFoldDB" id="A0A0E9NLM8"/>
<dbReference type="GO" id="GO:0003677">
    <property type="term" value="F:DNA binding"/>
    <property type="evidence" value="ECO:0007669"/>
    <property type="project" value="InterPro"/>
</dbReference>
<dbReference type="SMART" id="SM00248">
    <property type="entry name" value="ANK"/>
    <property type="match status" value="2"/>
</dbReference>
<dbReference type="SUPFAM" id="SSF48403">
    <property type="entry name" value="Ankyrin repeat"/>
    <property type="match status" value="1"/>
</dbReference>
<dbReference type="Proteomes" id="UP000033140">
    <property type="component" value="Unassembled WGS sequence"/>
</dbReference>
<feature type="coiled-coil region" evidence="4">
    <location>
        <begin position="484"/>
        <end position="511"/>
    </location>
</feature>
<evidence type="ECO:0000256" key="3">
    <source>
        <dbReference type="PROSITE-ProRule" id="PRU00023"/>
    </source>
</evidence>
<dbReference type="GO" id="GO:0001228">
    <property type="term" value="F:DNA-binding transcription activator activity, RNA polymerase II-specific"/>
    <property type="evidence" value="ECO:0007669"/>
    <property type="project" value="UniProtKB-ARBA"/>
</dbReference>
<dbReference type="OrthoDB" id="6718656at2759"/>
<evidence type="ECO:0000256" key="2">
    <source>
        <dbReference type="ARBA" id="ARBA00023043"/>
    </source>
</evidence>
<name>A0A0E9NLM8_SAICN</name>
<dbReference type="Pfam" id="PF04383">
    <property type="entry name" value="KilA-N"/>
    <property type="match status" value="1"/>
</dbReference>
<reference evidence="7 8" key="2">
    <citation type="journal article" date="2014" name="J. Gen. Appl. Microbiol.">
        <title>The early diverging ascomycetous budding yeast Saitoella complicata has three histone deacetylases belonging to the Clr6, Hos2, and Rpd3 lineages.</title>
        <authorList>
            <person name="Nishida H."/>
            <person name="Matsumoto T."/>
            <person name="Kondo S."/>
            <person name="Hamamoto M."/>
            <person name="Yoshikawa H."/>
        </authorList>
    </citation>
    <scope>NUCLEOTIDE SEQUENCE [LARGE SCALE GENOMIC DNA]</scope>
    <source>
        <strain evidence="7 8">NRRL Y-17804</strain>
    </source>
</reference>
<feature type="repeat" description="ANK" evidence="3">
    <location>
        <begin position="252"/>
        <end position="284"/>
    </location>
</feature>
<dbReference type="GO" id="GO:0030907">
    <property type="term" value="C:MBF transcription complex"/>
    <property type="evidence" value="ECO:0007669"/>
    <property type="project" value="TreeGrafter"/>
</dbReference>
<dbReference type="InterPro" id="IPR003163">
    <property type="entry name" value="Tscrpt_reg_HTH_APSES-type"/>
</dbReference>
<dbReference type="Gene3D" id="1.25.40.20">
    <property type="entry name" value="Ankyrin repeat-containing domain"/>
    <property type="match status" value="1"/>
</dbReference>
<dbReference type="SMART" id="SM01252">
    <property type="entry name" value="KilA-N"/>
    <property type="match status" value="1"/>
</dbReference>
<dbReference type="PANTHER" id="PTHR43828:SF15">
    <property type="entry name" value="TRANSCRIPTION FACTOR MBP1"/>
    <property type="match status" value="1"/>
</dbReference>
<dbReference type="Gene3D" id="3.10.260.10">
    <property type="entry name" value="Transcription regulator HTH, APSES-type DNA-binding domain"/>
    <property type="match status" value="1"/>
</dbReference>
<comment type="caution">
    <text evidence="7">The sequence shown here is derived from an EMBL/GenBank/DDBJ whole genome shotgun (WGS) entry which is preliminary data.</text>
</comment>
<reference evidence="7 8" key="1">
    <citation type="journal article" date="2011" name="J. Gen. Appl. Microbiol.">
        <title>Draft genome sequencing of the enigmatic yeast Saitoella complicata.</title>
        <authorList>
            <person name="Nishida H."/>
            <person name="Hamamoto M."/>
            <person name="Sugiyama J."/>
        </authorList>
    </citation>
    <scope>NUCLEOTIDE SEQUENCE [LARGE SCALE GENOMIC DNA]</scope>
    <source>
        <strain evidence="7 8">NRRL Y-17804</strain>
    </source>
</reference>
<evidence type="ECO:0000313" key="8">
    <source>
        <dbReference type="Proteomes" id="UP000033140"/>
    </source>
</evidence>
<keyword evidence="2 3" id="KW-0040">ANK repeat</keyword>
<dbReference type="OMA" id="IHHAAIM"/>
<dbReference type="InterPro" id="IPR018004">
    <property type="entry name" value="KilA/APSES_HTH"/>
</dbReference>
<dbReference type="FunFam" id="3.10.260.10:FF:000001">
    <property type="entry name" value="APSES transcription factor (MbpA)"/>
    <property type="match status" value="1"/>
</dbReference>